<sequence>MLVCTTNQLLSLFLSVSLSVKKIYEDEALCAFVFNSFAASACASGPWYRCRWWLRQGHANLRVTSSRGHASAKATVLMFAKLRASLMEIAEASVVDAFAVKNAN</sequence>
<protein>
    <recommendedName>
        <fullName evidence="4">Secreted protein</fullName>
    </recommendedName>
</protein>
<accession>A0A5C7IDP5</accession>
<comment type="caution">
    <text evidence="2">The sequence shown here is derived from an EMBL/GenBank/DDBJ whole genome shotgun (WGS) entry which is preliminary data.</text>
</comment>
<keyword evidence="1" id="KW-0732">Signal</keyword>
<dbReference type="Proteomes" id="UP000323000">
    <property type="component" value="Chromosome 3"/>
</dbReference>
<organism evidence="2 3">
    <name type="scientific">Acer yangbiense</name>
    <dbReference type="NCBI Taxonomy" id="1000413"/>
    <lineage>
        <taxon>Eukaryota</taxon>
        <taxon>Viridiplantae</taxon>
        <taxon>Streptophyta</taxon>
        <taxon>Embryophyta</taxon>
        <taxon>Tracheophyta</taxon>
        <taxon>Spermatophyta</taxon>
        <taxon>Magnoliopsida</taxon>
        <taxon>eudicotyledons</taxon>
        <taxon>Gunneridae</taxon>
        <taxon>Pentapetalae</taxon>
        <taxon>rosids</taxon>
        <taxon>malvids</taxon>
        <taxon>Sapindales</taxon>
        <taxon>Sapindaceae</taxon>
        <taxon>Hippocastanoideae</taxon>
        <taxon>Acereae</taxon>
        <taxon>Acer</taxon>
    </lineage>
</organism>
<name>A0A5C7IDP5_9ROSI</name>
<keyword evidence="3" id="KW-1185">Reference proteome</keyword>
<evidence type="ECO:0000313" key="2">
    <source>
        <dbReference type="EMBL" id="TXG67039.1"/>
    </source>
</evidence>
<feature type="chain" id="PRO_5023037676" description="Secreted protein" evidence="1">
    <location>
        <begin position="20"/>
        <end position="104"/>
    </location>
</feature>
<dbReference type="EMBL" id="VAHF01000003">
    <property type="protein sequence ID" value="TXG67039.1"/>
    <property type="molecule type" value="Genomic_DNA"/>
</dbReference>
<evidence type="ECO:0008006" key="4">
    <source>
        <dbReference type="Google" id="ProtNLM"/>
    </source>
</evidence>
<evidence type="ECO:0000256" key="1">
    <source>
        <dbReference type="SAM" id="SignalP"/>
    </source>
</evidence>
<reference evidence="3" key="1">
    <citation type="journal article" date="2019" name="Gigascience">
        <title>De novo genome assembly of the endangered Acer yangbiense, a plant species with extremely small populations endemic to Yunnan Province, China.</title>
        <authorList>
            <person name="Yang J."/>
            <person name="Wariss H.M."/>
            <person name="Tao L."/>
            <person name="Zhang R."/>
            <person name="Yun Q."/>
            <person name="Hollingsworth P."/>
            <person name="Dao Z."/>
            <person name="Luo G."/>
            <person name="Guo H."/>
            <person name="Ma Y."/>
            <person name="Sun W."/>
        </authorList>
    </citation>
    <scope>NUCLEOTIDE SEQUENCE [LARGE SCALE GENOMIC DNA]</scope>
    <source>
        <strain evidence="3">cv. Malutang</strain>
    </source>
</reference>
<gene>
    <name evidence="2" type="ORF">EZV62_008314</name>
</gene>
<feature type="signal peptide" evidence="1">
    <location>
        <begin position="1"/>
        <end position="19"/>
    </location>
</feature>
<dbReference type="AlphaFoldDB" id="A0A5C7IDP5"/>
<proteinExistence type="predicted"/>
<evidence type="ECO:0000313" key="3">
    <source>
        <dbReference type="Proteomes" id="UP000323000"/>
    </source>
</evidence>